<dbReference type="AlphaFoldDB" id="A0AAD5MLL4"/>
<comment type="caution">
    <text evidence="2">The sequence shown here is derived from an EMBL/GenBank/DDBJ whole genome shotgun (WGS) entry which is preliminary data.</text>
</comment>
<keyword evidence="3" id="KW-1185">Reference proteome</keyword>
<feature type="region of interest" description="Disordered" evidence="1">
    <location>
        <begin position="1"/>
        <end position="60"/>
    </location>
</feature>
<evidence type="ECO:0000313" key="3">
    <source>
        <dbReference type="Proteomes" id="UP001196413"/>
    </source>
</evidence>
<evidence type="ECO:0000256" key="1">
    <source>
        <dbReference type="SAM" id="MobiDB-lite"/>
    </source>
</evidence>
<feature type="compositionally biased region" description="Polar residues" evidence="1">
    <location>
        <begin position="41"/>
        <end position="55"/>
    </location>
</feature>
<organism evidence="2 3">
    <name type="scientific">Parelaphostrongylus tenuis</name>
    <name type="common">Meningeal worm</name>
    <dbReference type="NCBI Taxonomy" id="148309"/>
    <lineage>
        <taxon>Eukaryota</taxon>
        <taxon>Metazoa</taxon>
        <taxon>Ecdysozoa</taxon>
        <taxon>Nematoda</taxon>
        <taxon>Chromadorea</taxon>
        <taxon>Rhabditida</taxon>
        <taxon>Rhabditina</taxon>
        <taxon>Rhabditomorpha</taxon>
        <taxon>Strongyloidea</taxon>
        <taxon>Metastrongylidae</taxon>
        <taxon>Parelaphostrongylus</taxon>
    </lineage>
</organism>
<protein>
    <submittedName>
        <fullName evidence="2">Uncharacterized protein</fullName>
    </submittedName>
</protein>
<accession>A0AAD5MLL4</accession>
<proteinExistence type="predicted"/>
<name>A0AAD5MLL4_PARTN</name>
<feature type="compositionally biased region" description="Low complexity" evidence="1">
    <location>
        <begin position="1"/>
        <end position="18"/>
    </location>
</feature>
<dbReference type="Proteomes" id="UP001196413">
    <property type="component" value="Unassembled WGS sequence"/>
</dbReference>
<gene>
    <name evidence="2" type="ORF">KIN20_007537</name>
</gene>
<dbReference type="EMBL" id="JAHQIW010001094">
    <property type="protein sequence ID" value="KAJ1351516.1"/>
    <property type="molecule type" value="Genomic_DNA"/>
</dbReference>
<reference evidence="2" key="1">
    <citation type="submission" date="2021-06" db="EMBL/GenBank/DDBJ databases">
        <title>Parelaphostrongylus tenuis whole genome reference sequence.</title>
        <authorList>
            <person name="Garwood T.J."/>
            <person name="Larsen P.A."/>
            <person name="Fountain-Jones N.M."/>
            <person name="Garbe J.R."/>
            <person name="Macchietto M.G."/>
            <person name="Kania S.A."/>
            <person name="Gerhold R.W."/>
            <person name="Richards J.E."/>
            <person name="Wolf T.M."/>
        </authorList>
    </citation>
    <scope>NUCLEOTIDE SEQUENCE</scope>
    <source>
        <strain evidence="2">MNPRO001-30</strain>
        <tissue evidence="2">Meninges</tissue>
    </source>
</reference>
<sequence>MRDESSSSLQSFDDASSSVLHGTGNAEGFLDDSGGGDVPNKMSSAPNTQVSTNSGRRGPLERFTLMIGENILHFRIVKAPVEAKLS</sequence>
<evidence type="ECO:0000313" key="2">
    <source>
        <dbReference type="EMBL" id="KAJ1351516.1"/>
    </source>
</evidence>